<dbReference type="InterPro" id="IPR007492">
    <property type="entry name" value="LytTR_DNA-bd_dom"/>
</dbReference>
<evidence type="ECO:0000259" key="3">
    <source>
        <dbReference type="PROSITE" id="PS50930"/>
    </source>
</evidence>
<proteinExistence type="predicted"/>
<dbReference type="SMART" id="SM00850">
    <property type="entry name" value="LytTR"/>
    <property type="match status" value="1"/>
</dbReference>
<dbReference type="Pfam" id="PF00072">
    <property type="entry name" value="Response_reg"/>
    <property type="match status" value="1"/>
</dbReference>
<keyword evidence="5" id="KW-1185">Reference proteome</keyword>
<dbReference type="PROSITE" id="PS50110">
    <property type="entry name" value="RESPONSE_REGULATORY"/>
    <property type="match status" value="1"/>
</dbReference>
<dbReference type="AlphaFoldDB" id="A0A3D9L4G3"/>
<feature type="domain" description="HTH LytTR-type" evidence="3">
    <location>
        <begin position="133"/>
        <end position="231"/>
    </location>
</feature>
<dbReference type="EMBL" id="QREG01000005">
    <property type="protein sequence ID" value="REE00462.1"/>
    <property type="molecule type" value="Genomic_DNA"/>
</dbReference>
<keyword evidence="1" id="KW-0597">Phosphoprotein</keyword>
<dbReference type="Gene3D" id="2.40.50.1020">
    <property type="entry name" value="LytTr DNA-binding domain"/>
    <property type="match status" value="1"/>
</dbReference>
<accession>A0A3D9L4G3</accession>
<evidence type="ECO:0000259" key="2">
    <source>
        <dbReference type="PROSITE" id="PS50110"/>
    </source>
</evidence>
<dbReference type="InterPro" id="IPR046947">
    <property type="entry name" value="LytR-like"/>
</dbReference>
<evidence type="ECO:0000313" key="4">
    <source>
        <dbReference type="EMBL" id="REE00462.1"/>
    </source>
</evidence>
<organism evidence="4 5">
    <name type="scientific">Marinoscillum furvescens DSM 4134</name>
    <dbReference type="NCBI Taxonomy" id="1122208"/>
    <lineage>
        <taxon>Bacteria</taxon>
        <taxon>Pseudomonadati</taxon>
        <taxon>Bacteroidota</taxon>
        <taxon>Cytophagia</taxon>
        <taxon>Cytophagales</taxon>
        <taxon>Reichenbachiellaceae</taxon>
        <taxon>Marinoscillum</taxon>
    </lineage>
</organism>
<protein>
    <submittedName>
        <fullName evidence="4">LytTR family two component transcriptional regulator</fullName>
    </submittedName>
</protein>
<dbReference type="RefSeq" id="WP_115867464.1">
    <property type="nucleotide sequence ID" value="NZ_QREG01000005.1"/>
</dbReference>
<dbReference type="PROSITE" id="PS50930">
    <property type="entry name" value="HTH_LYTTR"/>
    <property type="match status" value="1"/>
</dbReference>
<gene>
    <name evidence="4" type="ORF">C7460_10583</name>
</gene>
<feature type="domain" description="Response regulatory" evidence="2">
    <location>
        <begin position="6"/>
        <end position="123"/>
    </location>
</feature>
<dbReference type="SMART" id="SM00448">
    <property type="entry name" value="REC"/>
    <property type="match status" value="1"/>
</dbReference>
<feature type="modified residue" description="4-aspartylphosphate" evidence="1">
    <location>
        <position position="58"/>
    </location>
</feature>
<dbReference type="Proteomes" id="UP000256779">
    <property type="component" value="Unassembled WGS sequence"/>
</dbReference>
<dbReference type="PANTHER" id="PTHR37299">
    <property type="entry name" value="TRANSCRIPTIONAL REGULATOR-RELATED"/>
    <property type="match status" value="1"/>
</dbReference>
<dbReference type="GO" id="GO:0003677">
    <property type="term" value="F:DNA binding"/>
    <property type="evidence" value="ECO:0007669"/>
    <property type="project" value="InterPro"/>
</dbReference>
<name>A0A3D9L4G3_MARFU</name>
<sequence>MRETFKLLIIEDELMIAEMIKEMVTELGYEVLAIAKNYKEATTQLKHHADTLDMIILDINLNDEKNGIDLGRMLHEAYEIPFIYLTSYSDSITIKKAAQTKPAAYLLKPFNKGDLFATIEIIRSRKANTDQTILVREHDMSVKVAIRDICFVKSDNVYLEIYTSARKYVTRSSLEKFLEETNHPNFVRVHRSYVVNLNMVQAISGQNLLVNEVKVPVSRKHKHELSELFDSEG</sequence>
<dbReference type="SUPFAM" id="SSF52172">
    <property type="entry name" value="CheY-like"/>
    <property type="match status" value="1"/>
</dbReference>
<dbReference type="OrthoDB" id="1646880at2"/>
<dbReference type="InterPro" id="IPR011006">
    <property type="entry name" value="CheY-like_superfamily"/>
</dbReference>
<dbReference type="CDD" id="cd17534">
    <property type="entry name" value="REC_DC-like"/>
    <property type="match status" value="1"/>
</dbReference>
<dbReference type="Pfam" id="PF04397">
    <property type="entry name" value="LytTR"/>
    <property type="match status" value="1"/>
</dbReference>
<evidence type="ECO:0000256" key="1">
    <source>
        <dbReference type="PROSITE-ProRule" id="PRU00169"/>
    </source>
</evidence>
<comment type="caution">
    <text evidence="4">The sequence shown here is derived from an EMBL/GenBank/DDBJ whole genome shotgun (WGS) entry which is preliminary data.</text>
</comment>
<dbReference type="PANTHER" id="PTHR37299:SF1">
    <property type="entry name" value="STAGE 0 SPORULATION PROTEIN A HOMOLOG"/>
    <property type="match status" value="1"/>
</dbReference>
<dbReference type="Gene3D" id="3.40.50.2300">
    <property type="match status" value="1"/>
</dbReference>
<evidence type="ECO:0000313" key="5">
    <source>
        <dbReference type="Proteomes" id="UP000256779"/>
    </source>
</evidence>
<reference evidence="4 5" key="1">
    <citation type="submission" date="2018-07" db="EMBL/GenBank/DDBJ databases">
        <title>Genomic Encyclopedia of Type Strains, Phase IV (KMG-IV): sequencing the most valuable type-strain genomes for metagenomic binning, comparative biology and taxonomic classification.</title>
        <authorList>
            <person name="Goeker M."/>
        </authorList>
    </citation>
    <scope>NUCLEOTIDE SEQUENCE [LARGE SCALE GENOMIC DNA]</scope>
    <source>
        <strain evidence="4 5">DSM 4134</strain>
    </source>
</reference>
<dbReference type="GO" id="GO:0000156">
    <property type="term" value="F:phosphorelay response regulator activity"/>
    <property type="evidence" value="ECO:0007669"/>
    <property type="project" value="InterPro"/>
</dbReference>
<dbReference type="InterPro" id="IPR001789">
    <property type="entry name" value="Sig_transdc_resp-reg_receiver"/>
</dbReference>